<proteinExistence type="predicted"/>
<name>A0A8H6KMR1_9PEZI</name>
<gene>
    <name evidence="2" type="ORF">CPLU01_05250</name>
</gene>
<accession>A0A8H6KMR1</accession>
<comment type="caution">
    <text evidence="2">The sequence shown here is derived from an EMBL/GenBank/DDBJ whole genome shotgun (WGS) entry which is preliminary data.</text>
</comment>
<protein>
    <submittedName>
        <fullName evidence="2">Uncharacterized protein</fullName>
    </submittedName>
</protein>
<reference evidence="2" key="1">
    <citation type="journal article" date="2020" name="Phytopathology">
        <title>Genome Sequence Resources of Colletotrichum truncatum, C. plurivorum, C. musicola, and C. sojae: Four Species Pathogenic to Soybean (Glycine max).</title>
        <authorList>
            <person name="Rogerio F."/>
            <person name="Boufleur T.R."/>
            <person name="Ciampi-Guillardi M."/>
            <person name="Sukno S.A."/>
            <person name="Thon M.R."/>
            <person name="Massola Junior N.S."/>
            <person name="Baroncelli R."/>
        </authorList>
    </citation>
    <scope>NUCLEOTIDE SEQUENCE</scope>
    <source>
        <strain evidence="2">LFN00145</strain>
    </source>
</reference>
<feature type="region of interest" description="Disordered" evidence="1">
    <location>
        <begin position="1"/>
        <end position="25"/>
    </location>
</feature>
<dbReference type="EMBL" id="WIGO01000053">
    <property type="protein sequence ID" value="KAF6833955.1"/>
    <property type="molecule type" value="Genomic_DNA"/>
</dbReference>
<dbReference type="AlphaFoldDB" id="A0A8H6KMR1"/>
<dbReference type="Proteomes" id="UP000654918">
    <property type="component" value="Unassembled WGS sequence"/>
</dbReference>
<organism evidence="2 3">
    <name type="scientific">Colletotrichum plurivorum</name>
    <dbReference type="NCBI Taxonomy" id="2175906"/>
    <lineage>
        <taxon>Eukaryota</taxon>
        <taxon>Fungi</taxon>
        <taxon>Dikarya</taxon>
        <taxon>Ascomycota</taxon>
        <taxon>Pezizomycotina</taxon>
        <taxon>Sordariomycetes</taxon>
        <taxon>Hypocreomycetidae</taxon>
        <taxon>Glomerellales</taxon>
        <taxon>Glomerellaceae</taxon>
        <taxon>Colletotrichum</taxon>
        <taxon>Colletotrichum orchidearum species complex</taxon>
    </lineage>
</organism>
<evidence type="ECO:0000313" key="2">
    <source>
        <dbReference type="EMBL" id="KAF6833955.1"/>
    </source>
</evidence>
<evidence type="ECO:0000313" key="3">
    <source>
        <dbReference type="Proteomes" id="UP000654918"/>
    </source>
</evidence>
<keyword evidence="3" id="KW-1185">Reference proteome</keyword>
<evidence type="ECO:0000256" key="1">
    <source>
        <dbReference type="SAM" id="MobiDB-lite"/>
    </source>
</evidence>
<sequence>MLAASRPSPIAKIPDIGGPKGDSTEGVELKQLIPASQKDVEGSTTSDAPESMAFCLLKWGEVEMSEEWYRRFDEASDRNPGLRVRHLSFGTVLDDPKPPTEGYLYA</sequence>